<evidence type="ECO:0000313" key="3">
    <source>
        <dbReference type="Proteomes" id="UP000231263"/>
    </source>
</evidence>
<dbReference type="GO" id="GO:0046872">
    <property type="term" value="F:metal ion binding"/>
    <property type="evidence" value="ECO:0007669"/>
    <property type="project" value="InterPro"/>
</dbReference>
<feature type="chain" id="PRO_5014695567" description="SbsA Ig-like domain-containing protein" evidence="1">
    <location>
        <begin position="25"/>
        <end position="821"/>
    </location>
</feature>
<organism evidence="2 3">
    <name type="scientific">Candidatus Uhrbacteria bacterium CG_4_9_14_3_um_filter_41_35</name>
    <dbReference type="NCBI Taxonomy" id="1975034"/>
    <lineage>
        <taxon>Bacteria</taxon>
        <taxon>Candidatus Uhriibacteriota</taxon>
    </lineage>
</organism>
<dbReference type="EMBL" id="PFWT01000017">
    <property type="protein sequence ID" value="PJA46120.1"/>
    <property type="molecule type" value="Genomic_DNA"/>
</dbReference>
<protein>
    <recommendedName>
        <fullName evidence="4">SbsA Ig-like domain-containing protein</fullName>
    </recommendedName>
</protein>
<comment type="caution">
    <text evidence="2">The sequence shown here is derived from an EMBL/GenBank/DDBJ whole genome shotgun (WGS) entry which is preliminary data.</text>
</comment>
<dbReference type="GO" id="GO:0003993">
    <property type="term" value="F:acid phosphatase activity"/>
    <property type="evidence" value="ECO:0007669"/>
    <property type="project" value="InterPro"/>
</dbReference>
<gene>
    <name evidence="2" type="ORF">CO173_03715</name>
</gene>
<keyword evidence="1" id="KW-0732">Signal</keyword>
<feature type="signal peptide" evidence="1">
    <location>
        <begin position="1"/>
        <end position="24"/>
    </location>
</feature>
<evidence type="ECO:0000313" key="2">
    <source>
        <dbReference type="EMBL" id="PJA46120.1"/>
    </source>
</evidence>
<reference evidence="3" key="1">
    <citation type="submission" date="2017-09" db="EMBL/GenBank/DDBJ databases">
        <title>Depth-based differentiation of microbial function through sediment-hosted aquifers and enrichment of novel symbionts in the deep terrestrial subsurface.</title>
        <authorList>
            <person name="Probst A.J."/>
            <person name="Ladd B."/>
            <person name="Jarett J.K."/>
            <person name="Geller-Mcgrath D.E."/>
            <person name="Sieber C.M.K."/>
            <person name="Emerson J.B."/>
            <person name="Anantharaman K."/>
            <person name="Thomas B.C."/>
            <person name="Malmstrom R."/>
            <person name="Stieglmeier M."/>
            <person name="Klingl A."/>
            <person name="Woyke T."/>
            <person name="Ryan C.M."/>
            <person name="Banfield J.F."/>
        </authorList>
    </citation>
    <scope>NUCLEOTIDE SEQUENCE [LARGE SCALE GENOMIC DNA]</scope>
</reference>
<name>A0A2M7XE00_9BACT</name>
<dbReference type="AlphaFoldDB" id="A0A2M7XE00"/>
<evidence type="ECO:0008006" key="4">
    <source>
        <dbReference type="Google" id="ProtNLM"/>
    </source>
</evidence>
<proteinExistence type="predicted"/>
<dbReference type="Gene3D" id="2.60.40.380">
    <property type="entry name" value="Purple acid phosphatase-like, N-terminal"/>
    <property type="match status" value="1"/>
</dbReference>
<accession>A0A2M7XE00</accession>
<dbReference type="Proteomes" id="UP000231263">
    <property type="component" value="Unassembled WGS sequence"/>
</dbReference>
<dbReference type="InterPro" id="IPR008963">
    <property type="entry name" value="Purple_acid_Pase-like_N"/>
</dbReference>
<evidence type="ECO:0000256" key="1">
    <source>
        <dbReference type="SAM" id="SignalP"/>
    </source>
</evidence>
<dbReference type="SUPFAM" id="SSF49363">
    <property type="entry name" value="Purple acid phosphatase, N-terminal domain"/>
    <property type="match status" value="1"/>
</dbReference>
<sequence>MFRRNQIIFLLTIASLIFTNTVFAGTPKGPDSFQLIASPYTGADNTGDGNTGAPNDLNYFYVGQVFNTKIQINSGGTTAANIWIDYDSSLTTASSLLTGTYFNVWSGQLINPTKNGPTNGRIFSTGAEIPVVPQTGTGIFGFINWRMNRPTAANYNTGSPASLDINTGVIGATTESNISLSGLDTLDGAEDFQFHVWADTVKPYATNPLPGNRATGVAVDSNYVFNLRDSLHGAGNDLGVGTGVNTNAPPGSILVNDGGGDLDYTAFDNYTCSGTWGTNLCAVTLNPSTPSGLAGDTRNWKYNTTYTVKISDFQDRASSAQDQLGDANGPNIMNPVTYIFTTEGDNIAPRVTNSVPNRGGFGGLNTDVVIDLQDRKSYPSGASGVGVDPANCFVTLSSPTFKSTNYDITTAGVSVSPIDFGQRIIINSATDFGQNETVTVSISGCRDYAGNEMTPDSWSFATSDTSAPYVDSKIPADDTIIGASDNISFHIKDSGVGVDLNETVFFVNGVYYTNGGGAGSVTTNGTIISFANSLDFNGGNYAGDTTKVTGVSNDYTFLINPQTEFVAGETVPIIIYAKDGNNNIMSQVVYGVSLGGGVCPVGQIFCGLDAIWNGTQCVGATSESVVLSLGSTPTLQITTSNLSVSQVDGSSVLVSWFSTMKGSSRVVYGSEPATATKNQPNYGYGQSTPEYDTDSIYHAVIVDGLTAGQLYYFSPVTVTGSVEVNGGEVKMAPRFGTQVIDRYINSDQQVICEVAQPIDYGNYEYSTSSTQMTASTPYSAPFVPKQPKASNLKILEMFSSQDGIRIRGVGVPNSRVRFRIF</sequence>